<keyword evidence="3" id="KW-1185">Reference proteome</keyword>
<comment type="caution">
    <text evidence="2">The sequence shown here is derived from an EMBL/GenBank/DDBJ whole genome shotgun (WGS) entry which is preliminary data.</text>
</comment>
<proteinExistence type="predicted"/>
<evidence type="ECO:0000256" key="1">
    <source>
        <dbReference type="SAM" id="MobiDB-lite"/>
    </source>
</evidence>
<evidence type="ECO:0000313" key="3">
    <source>
        <dbReference type="Proteomes" id="UP000765509"/>
    </source>
</evidence>
<accession>A0A9Q3PEC8</accession>
<dbReference type="AlphaFoldDB" id="A0A9Q3PEC8"/>
<name>A0A9Q3PEC8_9BASI</name>
<dbReference type="Proteomes" id="UP000765509">
    <property type="component" value="Unassembled WGS sequence"/>
</dbReference>
<reference evidence="2" key="1">
    <citation type="submission" date="2021-03" db="EMBL/GenBank/DDBJ databases">
        <title>Draft genome sequence of rust myrtle Austropuccinia psidii MF-1, a brazilian biotype.</title>
        <authorList>
            <person name="Quecine M.C."/>
            <person name="Pachon D.M.R."/>
            <person name="Bonatelli M.L."/>
            <person name="Correr F.H."/>
            <person name="Franceschini L.M."/>
            <person name="Leite T.F."/>
            <person name="Margarido G.R.A."/>
            <person name="Almeida C.A."/>
            <person name="Ferrarezi J.A."/>
            <person name="Labate C.A."/>
        </authorList>
    </citation>
    <scope>NUCLEOTIDE SEQUENCE</scope>
    <source>
        <strain evidence="2">MF-1</strain>
    </source>
</reference>
<sequence length="128" mass="14951">MMRLTAEWRKNNPPPPKQVPKTTPVASSRNSNVKGSHKLRTSEKERHQPQNLTVRVAESQIFRRIPWKMYFRWPEDGITEKGGSQIKISDIISDIFYYIPELYEDINDVKTQVSDKNSSICNNLKVYN</sequence>
<feature type="region of interest" description="Disordered" evidence="1">
    <location>
        <begin position="1"/>
        <end position="52"/>
    </location>
</feature>
<dbReference type="EMBL" id="AVOT02066328">
    <property type="protein sequence ID" value="MBW0558155.1"/>
    <property type="molecule type" value="Genomic_DNA"/>
</dbReference>
<feature type="compositionally biased region" description="Basic and acidic residues" evidence="1">
    <location>
        <begin position="1"/>
        <end position="10"/>
    </location>
</feature>
<evidence type="ECO:0000313" key="2">
    <source>
        <dbReference type="EMBL" id="MBW0558155.1"/>
    </source>
</evidence>
<protein>
    <submittedName>
        <fullName evidence="2">Uncharacterized protein</fullName>
    </submittedName>
</protein>
<gene>
    <name evidence="2" type="ORF">O181_097870</name>
</gene>
<organism evidence="2 3">
    <name type="scientific">Austropuccinia psidii MF-1</name>
    <dbReference type="NCBI Taxonomy" id="1389203"/>
    <lineage>
        <taxon>Eukaryota</taxon>
        <taxon>Fungi</taxon>
        <taxon>Dikarya</taxon>
        <taxon>Basidiomycota</taxon>
        <taxon>Pucciniomycotina</taxon>
        <taxon>Pucciniomycetes</taxon>
        <taxon>Pucciniales</taxon>
        <taxon>Sphaerophragmiaceae</taxon>
        <taxon>Austropuccinia</taxon>
    </lineage>
</organism>